<evidence type="ECO:0000313" key="1">
    <source>
        <dbReference type="EMBL" id="KXA34718.1"/>
    </source>
</evidence>
<gene>
    <name evidence="1" type="ORF">HMPREF3226_02183</name>
</gene>
<accession>A0A133PXH4</accession>
<dbReference type="EMBL" id="LRQG01000197">
    <property type="protein sequence ID" value="KXA34718.1"/>
    <property type="molecule type" value="Genomic_DNA"/>
</dbReference>
<reference evidence="2" key="1">
    <citation type="submission" date="2016-01" db="EMBL/GenBank/DDBJ databases">
        <authorList>
            <person name="Mitreva M."/>
            <person name="Pepin K.H."/>
            <person name="Mihindukulasuriya K.A."/>
            <person name="Fulton R."/>
            <person name="Fronick C."/>
            <person name="O'Laughlin M."/>
            <person name="Miner T."/>
            <person name="Herter B."/>
            <person name="Rosa B.A."/>
            <person name="Cordes M."/>
            <person name="Tomlinson C."/>
            <person name="Wollam A."/>
            <person name="Palsikar V.B."/>
            <person name="Mardis E.R."/>
            <person name="Wilson R.K."/>
        </authorList>
    </citation>
    <scope>NUCLEOTIDE SEQUENCE [LARGE SCALE GENOMIC DNA]</scope>
    <source>
        <strain evidence="2">MJR7716</strain>
    </source>
</reference>
<organism evidence="1 2">
    <name type="scientific">Prevotella corporis</name>
    <dbReference type="NCBI Taxonomy" id="28128"/>
    <lineage>
        <taxon>Bacteria</taxon>
        <taxon>Pseudomonadati</taxon>
        <taxon>Bacteroidota</taxon>
        <taxon>Bacteroidia</taxon>
        <taxon>Bacteroidales</taxon>
        <taxon>Prevotellaceae</taxon>
        <taxon>Prevotella</taxon>
    </lineage>
</organism>
<dbReference type="AlphaFoldDB" id="A0A133PXH4"/>
<name>A0A133PXH4_9BACT</name>
<protein>
    <submittedName>
        <fullName evidence="1">Uncharacterized protein</fullName>
    </submittedName>
</protein>
<comment type="caution">
    <text evidence="1">The sequence shown here is derived from an EMBL/GenBank/DDBJ whole genome shotgun (WGS) entry which is preliminary data.</text>
</comment>
<evidence type="ECO:0000313" key="2">
    <source>
        <dbReference type="Proteomes" id="UP000070533"/>
    </source>
</evidence>
<dbReference type="Proteomes" id="UP000070533">
    <property type="component" value="Unassembled WGS sequence"/>
</dbReference>
<sequence length="61" mass="7064">MPTRRKPFSIVPPQLLRCGLAVRQEFVCYFCPYSSSFLFFKCQPRIFGVHESAVSMCLASW</sequence>
<keyword evidence="2" id="KW-1185">Reference proteome</keyword>
<proteinExistence type="predicted"/>
<dbReference type="STRING" id="28128.HMPREF3226_02183"/>